<proteinExistence type="predicted"/>
<dbReference type="Proteomes" id="UP000236319">
    <property type="component" value="Unassembled WGS sequence"/>
</dbReference>
<organism evidence="1 2">
    <name type="scientific">Babesia ovata</name>
    <dbReference type="NCBI Taxonomy" id="189622"/>
    <lineage>
        <taxon>Eukaryota</taxon>
        <taxon>Sar</taxon>
        <taxon>Alveolata</taxon>
        <taxon>Apicomplexa</taxon>
        <taxon>Aconoidasida</taxon>
        <taxon>Piroplasmida</taxon>
        <taxon>Babesiidae</taxon>
        <taxon>Babesia</taxon>
    </lineage>
</organism>
<evidence type="ECO:0000313" key="1">
    <source>
        <dbReference type="EMBL" id="GBE62030.1"/>
    </source>
</evidence>
<sequence>MIYNSLTDAPHNLKECIDWLIALRGTDGESNFQAMGEAVHKFLVDKPVGLTKLPGLDKVKDISREFIGQRVLRAEPFVEDLLKRFNEPMNKQKTEYYSSNFGKFDESNYTNVVKSRGVTAEEIAEKLAKVTADCEKFLDRLRRPSVYLPSYSSEATWESSCAKDPEACAIVLVGVAPMLYTGLRTLKEESNAEALRWKRPNKKNVTLKSVIEALGYKEPDVCTTMSATYVFKSLQRVSFRMLATLYDLSGFWAFY</sequence>
<dbReference type="EMBL" id="BDSA01000004">
    <property type="protein sequence ID" value="GBE62030.1"/>
    <property type="molecule type" value="Genomic_DNA"/>
</dbReference>
<protein>
    <submittedName>
        <fullName evidence="1">Uncharacterized protein</fullName>
    </submittedName>
</protein>
<evidence type="ECO:0000313" key="2">
    <source>
        <dbReference type="Proteomes" id="UP000236319"/>
    </source>
</evidence>
<keyword evidence="2" id="KW-1185">Reference proteome</keyword>
<name>A0A2H6KGA3_9APIC</name>
<dbReference type="GeneID" id="39875800"/>
<dbReference type="VEuPathDB" id="PiroplasmaDB:BOVATA_035230"/>
<dbReference type="AlphaFoldDB" id="A0A2H6KGA3"/>
<accession>A0A2H6KGA3</accession>
<comment type="caution">
    <text evidence="1">The sequence shown here is derived from an EMBL/GenBank/DDBJ whole genome shotgun (WGS) entry which is preliminary data.</text>
</comment>
<gene>
    <name evidence="1" type="ORF">BOVATA_035230</name>
</gene>
<reference evidence="1 2" key="1">
    <citation type="journal article" date="2017" name="BMC Genomics">
        <title>Whole-genome assembly of Babesia ovata and comparative genomics between closely related pathogens.</title>
        <authorList>
            <person name="Yamagishi J."/>
            <person name="Asada M."/>
            <person name="Hakimi H."/>
            <person name="Tanaka T.Q."/>
            <person name="Sugimoto C."/>
            <person name="Kawazu S."/>
        </authorList>
    </citation>
    <scope>NUCLEOTIDE SEQUENCE [LARGE SCALE GENOMIC DNA]</scope>
    <source>
        <strain evidence="1 2">Miyake</strain>
    </source>
</reference>
<dbReference type="RefSeq" id="XP_028868273.1">
    <property type="nucleotide sequence ID" value="XM_029012440.1"/>
</dbReference>